<dbReference type="Gramene" id="A03p62080.2_BraZ1">
    <property type="protein sequence ID" value="A03p62080.2_BraZ1.CDS"/>
    <property type="gene ID" value="A03g62080.2_BraZ1"/>
</dbReference>
<sequence length="132" mass="15836">MSLLSNKNVAEETRNMIPWIVWYLWKTRNGIIFEGKAFVAHDVVSKISEEAEFWCMAQKLEKEKEEEERKSREMVQKRWERPCAGWLKCNIGVDFNKQNSKKTRRAKCCYIVAEFFPTLIPWMKLNFKVYYG</sequence>
<feature type="non-terminal residue" evidence="2">
    <location>
        <position position="132"/>
    </location>
</feature>
<dbReference type="Proteomes" id="UP000694005">
    <property type="component" value="Chromosome A03"/>
</dbReference>
<reference evidence="2" key="1">
    <citation type="submission" date="2018-11" db="EMBL/GenBank/DDBJ databases">
        <authorList>
            <consortium name="Genoscope - CEA"/>
            <person name="William W."/>
        </authorList>
    </citation>
    <scope>NUCLEOTIDE SEQUENCE</scope>
</reference>
<gene>
    <name evidence="2" type="ORF">BRAA03T15129Z</name>
    <name evidence="1" type="ORF">BRAPAZ1V2_A03P62080.2</name>
</gene>
<feature type="non-terminal residue" evidence="2">
    <location>
        <position position="1"/>
    </location>
</feature>
<protein>
    <submittedName>
        <fullName evidence="1">Uncharacterized protein</fullName>
    </submittedName>
</protein>
<dbReference type="EMBL" id="LS974619">
    <property type="protein sequence ID" value="CAG7884865.1"/>
    <property type="molecule type" value="Genomic_DNA"/>
</dbReference>
<dbReference type="AlphaFoldDB" id="A0A3P6AI70"/>
<proteinExistence type="predicted"/>
<accession>A0A3P6AI70</accession>
<name>A0A3P6AI70_BRACM</name>
<dbReference type="EMBL" id="LR031572">
    <property type="protein sequence ID" value="VDC83911.1"/>
    <property type="molecule type" value="Genomic_DNA"/>
</dbReference>
<evidence type="ECO:0000313" key="1">
    <source>
        <dbReference type="EMBL" id="CAG7884865.1"/>
    </source>
</evidence>
<organism evidence="2">
    <name type="scientific">Brassica campestris</name>
    <name type="common">Field mustard</name>
    <dbReference type="NCBI Taxonomy" id="3711"/>
    <lineage>
        <taxon>Eukaryota</taxon>
        <taxon>Viridiplantae</taxon>
        <taxon>Streptophyta</taxon>
        <taxon>Embryophyta</taxon>
        <taxon>Tracheophyta</taxon>
        <taxon>Spermatophyta</taxon>
        <taxon>Magnoliopsida</taxon>
        <taxon>eudicotyledons</taxon>
        <taxon>Gunneridae</taxon>
        <taxon>Pentapetalae</taxon>
        <taxon>rosids</taxon>
        <taxon>malvids</taxon>
        <taxon>Brassicales</taxon>
        <taxon>Brassicaceae</taxon>
        <taxon>Brassiceae</taxon>
        <taxon>Brassica</taxon>
    </lineage>
</organism>
<evidence type="ECO:0000313" key="2">
    <source>
        <dbReference type="EMBL" id="VDC83911.1"/>
    </source>
</evidence>